<organism evidence="5 6">
    <name type="scientific">Streptomyces chartreusis</name>
    <dbReference type="NCBI Taxonomy" id="1969"/>
    <lineage>
        <taxon>Bacteria</taxon>
        <taxon>Bacillati</taxon>
        <taxon>Actinomycetota</taxon>
        <taxon>Actinomycetes</taxon>
        <taxon>Kitasatosporales</taxon>
        <taxon>Streptomycetaceae</taxon>
        <taxon>Streptomyces</taxon>
    </lineage>
</organism>
<dbReference type="InterPro" id="IPR002938">
    <property type="entry name" value="FAD-bd"/>
</dbReference>
<dbReference type="GO" id="GO:0071949">
    <property type="term" value="F:FAD binding"/>
    <property type="evidence" value="ECO:0007669"/>
    <property type="project" value="InterPro"/>
</dbReference>
<evidence type="ECO:0000313" key="6">
    <source>
        <dbReference type="Proteomes" id="UP000509418"/>
    </source>
</evidence>
<evidence type="ECO:0000256" key="2">
    <source>
        <dbReference type="ARBA" id="ARBA00022630"/>
    </source>
</evidence>
<dbReference type="Pfam" id="PF21274">
    <property type="entry name" value="Rng_hyd_C"/>
    <property type="match status" value="1"/>
</dbReference>
<keyword evidence="5" id="KW-0503">Monooxygenase</keyword>
<dbReference type="SUPFAM" id="SSF51905">
    <property type="entry name" value="FAD/NAD(P)-binding domain"/>
    <property type="match status" value="1"/>
</dbReference>
<dbReference type="Proteomes" id="UP000509418">
    <property type="component" value="Chromosome"/>
</dbReference>
<dbReference type="EMBL" id="CP056041">
    <property type="protein sequence ID" value="QKZ15944.1"/>
    <property type="molecule type" value="Genomic_DNA"/>
</dbReference>
<dbReference type="Gene3D" id="3.50.50.60">
    <property type="entry name" value="FAD/NAD(P)-binding domain"/>
    <property type="match status" value="1"/>
</dbReference>
<keyword evidence="6" id="KW-1185">Reference proteome</keyword>
<reference evidence="5 6" key="1">
    <citation type="submission" date="2020-06" db="EMBL/GenBank/DDBJ databases">
        <title>Genome mining for natural products.</title>
        <authorList>
            <person name="Zhang B."/>
            <person name="Shi J."/>
            <person name="Ge H."/>
        </authorList>
    </citation>
    <scope>NUCLEOTIDE SEQUENCE [LARGE SCALE GENOMIC DNA]</scope>
    <source>
        <strain evidence="5 6">NA02069</strain>
    </source>
</reference>
<dbReference type="PRINTS" id="PR00420">
    <property type="entry name" value="RNGMNOXGNASE"/>
</dbReference>
<comment type="cofactor">
    <cofactor evidence="1">
        <name>FAD</name>
        <dbReference type="ChEBI" id="CHEBI:57692"/>
    </cofactor>
</comment>
<dbReference type="Gene3D" id="3.30.9.10">
    <property type="entry name" value="D-Amino Acid Oxidase, subunit A, domain 2"/>
    <property type="match status" value="1"/>
</dbReference>
<dbReference type="InterPro" id="IPR050641">
    <property type="entry name" value="RIFMO-like"/>
</dbReference>
<dbReference type="Gene3D" id="3.40.30.120">
    <property type="match status" value="1"/>
</dbReference>
<dbReference type="PANTHER" id="PTHR43004:SF19">
    <property type="entry name" value="BINDING MONOOXYGENASE, PUTATIVE (JCVI)-RELATED"/>
    <property type="match status" value="1"/>
</dbReference>
<name>A0A7I0Y8W3_STRCX</name>
<evidence type="ECO:0000313" key="5">
    <source>
        <dbReference type="EMBL" id="QKZ15944.1"/>
    </source>
</evidence>
<dbReference type="AlphaFoldDB" id="A0A7I0Y8W3"/>
<gene>
    <name evidence="5" type="ORF">HUT05_00070</name>
</gene>
<evidence type="ECO:0000256" key="1">
    <source>
        <dbReference type="ARBA" id="ARBA00001974"/>
    </source>
</evidence>
<evidence type="ECO:0000259" key="4">
    <source>
        <dbReference type="Pfam" id="PF01494"/>
    </source>
</evidence>
<feature type="domain" description="FAD-binding" evidence="4">
    <location>
        <begin position="7"/>
        <end position="355"/>
    </location>
</feature>
<dbReference type="PANTHER" id="PTHR43004">
    <property type="entry name" value="TRK SYSTEM POTASSIUM UPTAKE PROTEIN"/>
    <property type="match status" value="1"/>
</dbReference>
<sequence length="560" mass="61213">MEHSDADVDVIVVGAGPTGSALAGDLGRRGIRVLLLERTDGVVHDARLHTVNIRTMELARAWGIEQDLRNCGWPAEHPQDVVWGTSLSDPEIARIAWPSIAEMVPPAYSPTFAQRCPQKWFNPILLKFAQRQESVTVELEREATEVFDDGELVRVETVGITGADPRTYTARYVVACEGARSNIRRQLGIETIKSSVWGTSAEVIISSPDLRSIPLAQTLGRFTVVEKSGMTLSLLPFDGHDQYRITWMVGDGEITLDDMKDAARRIAGRDVEIDFLHPILPWTNRETLATTFRVGRILLAGDAAHTMPTTGGMGMNTGLGDSFDLAWKLDAVLQGWGGEALLDSYDTERRAAVVRAAGLASGIYQDWVRTREQHAQFWEHLALGRMDADEVRRELGDHIMTTFAREFNNIPGPLGYHYSDSPAVVPDGTPLPEDDLDRYTPTARPGHRAPHVWLAPGRSTLDEFGSGFTVVVASGGADLAQPLVRAASTVGMPIHVLAPIDDSVQADLRRAYERTLTLVRPDGHVAWRGERLPGNVADLVDVVRGASQVGAYAVTQAASS</sequence>
<accession>A0A7I0Y8W3</accession>
<dbReference type="RefSeq" id="WP_176573659.1">
    <property type="nucleotide sequence ID" value="NZ_CP056041.1"/>
</dbReference>
<dbReference type="Pfam" id="PF01494">
    <property type="entry name" value="FAD_binding_3"/>
    <property type="match status" value="1"/>
</dbReference>
<keyword evidence="2" id="KW-0285">Flavoprotein</keyword>
<dbReference type="GO" id="GO:0016709">
    <property type="term" value="F:oxidoreductase activity, acting on paired donors, with incorporation or reduction of molecular oxygen, NAD(P)H as one donor, and incorporation of one atom of oxygen"/>
    <property type="evidence" value="ECO:0007669"/>
    <property type="project" value="UniProtKB-ARBA"/>
</dbReference>
<keyword evidence="3" id="KW-0274">FAD</keyword>
<keyword evidence="5" id="KW-0560">Oxidoreductase</keyword>
<protein>
    <submittedName>
        <fullName evidence="5">FAD-dependent monooxygenase</fullName>
    </submittedName>
</protein>
<evidence type="ECO:0000256" key="3">
    <source>
        <dbReference type="ARBA" id="ARBA00022827"/>
    </source>
</evidence>
<dbReference type="InterPro" id="IPR036188">
    <property type="entry name" value="FAD/NAD-bd_sf"/>
</dbReference>
<proteinExistence type="predicted"/>
<dbReference type="NCBIfam" id="NF004780">
    <property type="entry name" value="PRK06126.1"/>
    <property type="match status" value="1"/>
</dbReference>